<keyword evidence="3" id="KW-1185">Reference proteome</keyword>
<evidence type="ECO:0000259" key="1">
    <source>
        <dbReference type="PROSITE" id="PS50280"/>
    </source>
</evidence>
<proteinExistence type="predicted"/>
<evidence type="ECO:0000313" key="3">
    <source>
        <dbReference type="Proteomes" id="UP001206595"/>
    </source>
</evidence>
<gene>
    <name evidence="2" type="ORF">K450DRAFT_257941</name>
</gene>
<dbReference type="InterPro" id="IPR001214">
    <property type="entry name" value="SET_dom"/>
</dbReference>
<name>A0AAD5E339_UMBRA</name>
<protein>
    <recommendedName>
        <fullName evidence="1">SET domain-containing protein</fullName>
    </recommendedName>
</protein>
<accession>A0AAD5E339</accession>
<dbReference type="AlphaFoldDB" id="A0AAD5E339"/>
<dbReference type="Pfam" id="PF00856">
    <property type="entry name" value="SET"/>
    <property type="match status" value="1"/>
</dbReference>
<feature type="domain" description="SET" evidence="1">
    <location>
        <begin position="14"/>
        <end position="121"/>
    </location>
</feature>
<evidence type="ECO:0000313" key="2">
    <source>
        <dbReference type="EMBL" id="KAI8576263.1"/>
    </source>
</evidence>
<dbReference type="SMART" id="SM00317">
    <property type="entry name" value="SET"/>
    <property type="match status" value="1"/>
</dbReference>
<dbReference type="InterPro" id="IPR046341">
    <property type="entry name" value="SET_dom_sf"/>
</dbReference>
<dbReference type="SUPFAM" id="SSF82199">
    <property type="entry name" value="SET domain"/>
    <property type="match status" value="1"/>
</dbReference>
<organism evidence="2 3">
    <name type="scientific">Umbelopsis ramanniana AG</name>
    <dbReference type="NCBI Taxonomy" id="1314678"/>
    <lineage>
        <taxon>Eukaryota</taxon>
        <taxon>Fungi</taxon>
        <taxon>Fungi incertae sedis</taxon>
        <taxon>Mucoromycota</taxon>
        <taxon>Mucoromycotina</taxon>
        <taxon>Umbelopsidomycetes</taxon>
        <taxon>Umbelopsidales</taxon>
        <taxon>Umbelopsidaceae</taxon>
        <taxon>Umbelopsis</taxon>
    </lineage>
</organism>
<dbReference type="Proteomes" id="UP001206595">
    <property type="component" value="Unassembled WGS sequence"/>
</dbReference>
<dbReference type="Gene3D" id="2.170.270.10">
    <property type="entry name" value="SET domain"/>
    <property type="match status" value="1"/>
</dbReference>
<sequence length="152" mass="17122">MSHAEVIPLATHSLGLELRSHPQRGRGVFTTKPLSHKTLVDVSPVLLMDHDEYSAHGQHTILDHYTYRWEGGYALALGLGSMFNHAKNPNVGFIRDIANAVIRYFTLRAIETGEELCISYGDHLWFEDTDAPSEHEQGSSSEDEWFGKVMLE</sequence>
<dbReference type="PROSITE" id="PS50280">
    <property type="entry name" value="SET"/>
    <property type="match status" value="1"/>
</dbReference>
<dbReference type="CDD" id="cd10540">
    <property type="entry name" value="SET_SpSet7-like"/>
    <property type="match status" value="1"/>
</dbReference>
<comment type="caution">
    <text evidence="2">The sequence shown here is derived from an EMBL/GenBank/DDBJ whole genome shotgun (WGS) entry which is preliminary data.</text>
</comment>
<dbReference type="RefSeq" id="XP_051441267.1">
    <property type="nucleotide sequence ID" value="XM_051591751.1"/>
</dbReference>
<dbReference type="EMBL" id="MU620959">
    <property type="protein sequence ID" value="KAI8576263.1"/>
    <property type="molecule type" value="Genomic_DNA"/>
</dbReference>
<dbReference type="GeneID" id="75917094"/>
<reference evidence="2" key="2">
    <citation type="journal article" date="2022" name="Proc. Natl. Acad. Sci. U.S.A.">
        <title>Diploid-dominant life cycles characterize the early evolution of Fungi.</title>
        <authorList>
            <person name="Amses K.R."/>
            <person name="Simmons D.R."/>
            <person name="Longcore J.E."/>
            <person name="Mondo S.J."/>
            <person name="Seto K."/>
            <person name="Jeronimo G.H."/>
            <person name="Bonds A.E."/>
            <person name="Quandt C.A."/>
            <person name="Davis W.J."/>
            <person name="Chang Y."/>
            <person name="Federici B.A."/>
            <person name="Kuo A."/>
            <person name="LaButti K."/>
            <person name="Pangilinan J."/>
            <person name="Andreopoulos W."/>
            <person name="Tritt A."/>
            <person name="Riley R."/>
            <person name="Hundley H."/>
            <person name="Johnson J."/>
            <person name="Lipzen A."/>
            <person name="Barry K."/>
            <person name="Lang B.F."/>
            <person name="Cuomo C.A."/>
            <person name="Buchler N.E."/>
            <person name="Grigoriev I.V."/>
            <person name="Spatafora J.W."/>
            <person name="Stajich J.E."/>
            <person name="James T.Y."/>
        </authorList>
    </citation>
    <scope>NUCLEOTIDE SEQUENCE</scope>
    <source>
        <strain evidence="2">AG</strain>
    </source>
</reference>
<reference evidence="2" key="1">
    <citation type="submission" date="2021-06" db="EMBL/GenBank/DDBJ databases">
        <authorList>
            <consortium name="DOE Joint Genome Institute"/>
            <person name="Mondo S.J."/>
            <person name="Amses K.R."/>
            <person name="Simmons D.R."/>
            <person name="Longcore J.E."/>
            <person name="Seto K."/>
            <person name="Alves G.H."/>
            <person name="Bonds A.E."/>
            <person name="Quandt C.A."/>
            <person name="Davis W.J."/>
            <person name="Chang Y."/>
            <person name="Letcher P.M."/>
            <person name="Powell M.J."/>
            <person name="Kuo A."/>
            <person name="Labutti K."/>
            <person name="Pangilinan J."/>
            <person name="Andreopoulos W."/>
            <person name="Tritt A."/>
            <person name="Riley R."/>
            <person name="Hundley H."/>
            <person name="Johnson J."/>
            <person name="Lipzen A."/>
            <person name="Barry K."/>
            <person name="Berbee M.L."/>
            <person name="Buchler N.E."/>
            <person name="Grigoriev I.V."/>
            <person name="Spatafora J.W."/>
            <person name="Stajich J.E."/>
            <person name="James T.Y."/>
        </authorList>
    </citation>
    <scope>NUCLEOTIDE SEQUENCE</scope>
    <source>
        <strain evidence="2">AG</strain>
    </source>
</reference>